<protein>
    <recommendedName>
        <fullName evidence="9">4Fe-4S ferredoxin-type domain-containing protein</fullName>
    </recommendedName>
</protein>
<evidence type="ECO:0008006" key="9">
    <source>
        <dbReference type="Google" id="ProtNLM"/>
    </source>
</evidence>
<feature type="domain" description="Cysteine-rich" evidence="6">
    <location>
        <begin position="179"/>
        <end position="272"/>
    </location>
</feature>
<evidence type="ECO:0000256" key="2">
    <source>
        <dbReference type="ARBA" id="ARBA00022723"/>
    </source>
</evidence>
<reference evidence="8" key="1">
    <citation type="journal article" date="2015" name="Nature">
        <title>Complex archaea that bridge the gap between prokaryotes and eukaryotes.</title>
        <authorList>
            <person name="Spang A."/>
            <person name="Saw J.H."/>
            <person name="Jorgensen S.L."/>
            <person name="Zaremba-Niedzwiedzka K."/>
            <person name="Martijn J."/>
            <person name="Lind A.E."/>
            <person name="van Eijk R."/>
            <person name="Schleper C."/>
            <person name="Guy L."/>
            <person name="Ettema T.J."/>
        </authorList>
    </citation>
    <scope>NUCLEOTIDE SEQUENCE</scope>
</reference>
<dbReference type="Gene3D" id="1.10.1060.10">
    <property type="entry name" value="Alpha-helical ferredoxin"/>
    <property type="match status" value="1"/>
</dbReference>
<dbReference type="EMBL" id="LAZR01018271">
    <property type="protein sequence ID" value="KKL97022.1"/>
    <property type="molecule type" value="Genomic_DNA"/>
</dbReference>
<dbReference type="GO" id="GO:0046872">
    <property type="term" value="F:metal ion binding"/>
    <property type="evidence" value="ECO:0007669"/>
    <property type="project" value="UniProtKB-KW"/>
</dbReference>
<keyword evidence="3" id="KW-0560">Oxidoreductase</keyword>
<dbReference type="Pfam" id="PF02754">
    <property type="entry name" value="CCG"/>
    <property type="match status" value="2"/>
</dbReference>
<gene>
    <name evidence="8" type="ORF">LCGC14_1838630</name>
</gene>
<evidence type="ECO:0000256" key="5">
    <source>
        <dbReference type="ARBA" id="ARBA00023014"/>
    </source>
</evidence>
<keyword evidence="4" id="KW-0408">Iron</keyword>
<dbReference type="Pfam" id="PF13183">
    <property type="entry name" value="Fer4_8"/>
    <property type="match status" value="1"/>
</dbReference>
<comment type="caution">
    <text evidence="8">The sequence shown here is derived from an EMBL/GenBank/DDBJ whole genome shotgun (WGS) entry which is preliminary data.</text>
</comment>
<dbReference type="InterPro" id="IPR017900">
    <property type="entry name" value="4Fe4S_Fe_S_CS"/>
</dbReference>
<keyword evidence="2" id="KW-0479">Metal-binding</keyword>
<dbReference type="SUPFAM" id="SSF46548">
    <property type="entry name" value="alpha-helical ferredoxin"/>
    <property type="match status" value="1"/>
</dbReference>
<dbReference type="InterPro" id="IPR004017">
    <property type="entry name" value="Cys_rich_dom"/>
</dbReference>
<name>A0A0F9JD96_9ZZZZ</name>
<evidence type="ECO:0000256" key="1">
    <source>
        <dbReference type="ARBA" id="ARBA00022485"/>
    </source>
</evidence>
<organism evidence="8">
    <name type="scientific">marine sediment metagenome</name>
    <dbReference type="NCBI Taxonomy" id="412755"/>
    <lineage>
        <taxon>unclassified sequences</taxon>
        <taxon>metagenomes</taxon>
        <taxon>ecological metagenomes</taxon>
    </lineage>
</organism>
<feature type="domain" description="4Fe-4S ferredoxin-type" evidence="7">
    <location>
        <begin position="51"/>
        <end position="117"/>
    </location>
</feature>
<dbReference type="InterPro" id="IPR009051">
    <property type="entry name" value="Helical_ferredxn"/>
</dbReference>
<evidence type="ECO:0000259" key="7">
    <source>
        <dbReference type="Pfam" id="PF13183"/>
    </source>
</evidence>
<sequence length="427" mass="48053">MSKSKEKKIPKPKGKKKKKISKHYINSIVEASNPSERKINFKAYTHNDLIKACANCSMCRDECPTYVSREAESFFAGGRLRIFRTIVERNLPISDDFVEAMYLCTTCKQCEDICPIGLKYVDLIEDLRCELVKEGIGPYGGLIGFSKSIHLNNNPYSEPPSKRKDWVEEGVTEVEKGPYAYFVGCTASYRTQSAALNTARILTKILGGIVLLGPDEVCCGSPIIRTGQIDFQLEIEEGKFVPFTVESYITRNIENMIKKDIEEVIFSCSGCYKTSTDDWPKYFSKEIPFKRTHISQFLARLVNRKEIQFKPLNKKVTYHDPCHLGRHRKVYDDPRTVLGAIPGLELIEMRKNRNRSRCCGAGGGVKAGFGADALSIAKVRVQEAVDTGADILATSCVFCKYNFLDAKKEMGVDIEILNIEDIVVDLL</sequence>
<feature type="domain" description="Cysteine-rich" evidence="6">
    <location>
        <begin position="316"/>
        <end position="403"/>
    </location>
</feature>
<keyword evidence="5" id="KW-0411">Iron-sulfur</keyword>
<evidence type="ECO:0000259" key="6">
    <source>
        <dbReference type="Pfam" id="PF02754"/>
    </source>
</evidence>
<dbReference type="GO" id="GO:0016491">
    <property type="term" value="F:oxidoreductase activity"/>
    <property type="evidence" value="ECO:0007669"/>
    <property type="project" value="UniProtKB-KW"/>
</dbReference>
<evidence type="ECO:0000313" key="8">
    <source>
        <dbReference type="EMBL" id="KKL97022.1"/>
    </source>
</evidence>
<accession>A0A0F9JD96</accession>
<dbReference type="AlphaFoldDB" id="A0A0F9JD96"/>
<evidence type="ECO:0000256" key="3">
    <source>
        <dbReference type="ARBA" id="ARBA00023002"/>
    </source>
</evidence>
<dbReference type="InterPro" id="IPR051460">
    <property type="entry name" value="HdrC_iron-sulfur_subunit"/>
</dbReference>
<dbReference type="PANTHER" id="PTHR43255">
    <property type="entry name" value="IRON-SULFUR-BINDING OXIDOREDUCTASE FADF-RELATED-RELATED"/>
    <property type="match status" value="1"/>
</dbReference>
<dbReference type="GO" id="GO:0005886">
    <property type="term" value="C:plasma membrane"/>
    <property type="evidence" value="ECO:0007669"/>
    <property type="project" value="TreeGrafter"/>
</dbReference>
<dbReference type="PANTHER" id="PTHR43255:SF1">
    <property type="entry name" value="IRON-SULFUR-BINDING OXIDOREDUCTASE FADF-RELATED"/>
    <property type="match status" value="1"/>
</dbReference>
<proteinExistence type="predicted"/>
<dbReference type="GO" id="GO:0051539">
    <property type="term" value="F:4 iron, 4 sulfur cluster binding"/>
    <property type="evidence" value="ECO:0007669"/>
    <property type="project" value="UniProtKB-KW"/>
</dbReference>
<evidence type="ECO:0000256" key="4">
    <source>
        <dbReference type="ARBA" id="ARBA00023004"/>
    </source>
</evidence>
<dbReference type="PROSITE" id="PS00198">
    <property type="entry name" value="4FE4S_FER_1"/>
    <property type="match status" value="1"/>
</dbReference>
<dbReference type="InterPro" id="IPR017896">
    <property type="entry name" value="4Fe4S_Fe-S-bd"/>
</dbReference>
<keyword evidence="1" id="KW-0004">4Fe-4S</keyword>